<sequence>MVVYNFVGALSHSTWPLRCRWAMSSLTHKGKPSEQTPNAPASSSASLTPTVSSASSGKHLNAHSFPQICSISL</sequence>
<feature type="compositionally biased region" description="Low complexity" evidence="1">
    <location>
        <begin position="36"/>
        <end position="56"/>
    </location>
</feature>
<comment type="caution">
    <text evidence="2">The sequence shown here is derived from an EMBL/GenBank/DDBJ whole genome shotgun (WGS) entry which is preliminary data.</text>
</comment>
<dbReference type="AlphaFoldDB" id="A0AA88VVU2"/>
<proteinExistence type="predicted"/>
<name>A0AA88VVU2_9ASTE</name>
<keyword evidence="3" id="KW-1185">Reference proteome</keyword>
<evidence type="ECO:0000313" key="3">
    <source>
        <dbReference type="Proteomes" id="UP001188597"/>
    </source>
</evidence>
<protein>
    <submittedName>
        <fullName evidence="2">Uncharacterized protein</fullName>
    </submittedName>
</protein>
<gene>
    <name evidence="2" type="ORF">RJ639_009959</name>
</gene>
<dbReference type="Proteomes" id="UP001188597">
    <property type="component" value="Unassembled WGS sequence"/>
</dbReference>
<organism evidence="2 3">
    <name type="scientific">Escallonia herrerae</name>
    <dbReference type="NCBI Taxonomy" id="1293975"/>
    <lineage>
        <taxon>Eukaryota</taxon>
        <taxon>Viridiplantae</taxon>
        <taxon>Streptophyta</taxon>
        <taxon>Embryophyta</taxon>
        <taxon>Tracheophyta</taxon>
        <taxon>Spermatophyta</taxon>
        <taxon>Magnoliopsida</taxon>
        <taxon>eudicotyledons</taxon>
        <taxon>Gunneridae</taxon>
        <taxon>Pentapetalae</taxon>
        <taxon>asterids</taxon>
        <taxon>campanulids</taxon>
        <taxon>Escalloniales</taxon>
        <taxon>Escalloniaceae</taxon>
        <taxon>Escallonia</taxon>
    </lineage>
</organism>
<reference evidence="2" key="1">
    <citation type="submission" date="2022-12" db="EMBL/GenBank/DDBJ databases">
        <title>Draft genome assemblies for two species of Escallonia (Escalloniales).</title>
        <authorList>
            <person name="Chanderbali A."/>
            <person name="Dervinis C."/>
            <person name="Anghel I."/>
            <person name="Soltis D."/>
            <person name="Soltis P."/>
            <person name="Zapata F."/>
        </authorList>
    </citation>
    <scope>NUCLEOTIDE SEQUENCE</scope>
    <source>
        <strain evidence="2">UCBG64.0493</strain>
        <tissue evidence="2">Leaf</tissue>
    </source>
</reference>
<dbReference type="EMBL" id="JAVXUP010001179">
    <property type="protein sequence ID" value="KAK3014943.1"/>
    <property type="molecule type" value="Genomic_DNA"/>
</dbReference>
<accession>A0AA88VVU2</accession>
<evidence type="ECO:0000313" key="2">
    <source>
        <dbReference type="EMBL" id="KAK3014943.1"/>
    </source>
</evidence>
<evidence type="ECO:0000256" key="1">
    <source>
        <dbReference type="SAM" id="MobiDB-lite"/>
    </source>
</evidence>
<feature type="region of interest" description="Disordered" evidence="1">
    <location>
        <begin position="27"/>
        <end position="60"/>
    </location>
</feature>